<reference evidence="1 2" key="1">
    <citation type="submission" date="2019-07" db="EMBL/GenBank/DDBJ databases">
        <title>Draft genome for Streptomyces benahoarensis MZ03-48.</title>
        <authorList>
            <person name="Gonzalez-Pimentel J.L."/>
        </authorList>
    </citation>
    <scope>NUCLEOTIDE SEQUENCE [LARGE SCALE GENOMIC DNA]</scope>
    <source>
        <strain evidence="1 2">MZ03-48</strain>
    </source>
</reference>
<dbReference type="AlphaFoldDB" id="A0A553ZQC7"/>
<evidence type="ECO:0000313" key="2">
    <source>
        <dbReference type="Proteomes" id="UP000320888"/>
    </source>
</evidence>
<name>A0A553ZQC7_9ACTN</name>
<comment type="caution">
    <text evidence="1">The sequence shown here is derived from an EMBL/GenBank/DDBJ whole genome shotgun (WGS) entry which is preliminary data.</text>
</comment>
<dbReference type="OrthoDB" id="4331723at2"/>
<sequence length="64" mass="7014">MDRIEEVESVTKELRNTLARAGIVLPSLGPDPVSCANYAMLPLVELGRCTMDVARRLTDALGER</sequence>
<protein>
    <submittedName>
        <fullName evidence="1">Uncharacterized protein</fullName>
    </submittedName>
</protein>
<dbReference type="EMBL" id="VKLS01000015">
    <property type="protein sequence ID" value="TSB43678.1"/>
    <property type="molecule type" value="Genomic_DNA"/>
</dbReference>
<proteinExistence type="predicted"/>
<gene>
    <name evidence="1" type="ORF">FNZ23_03025</name>
</gene>
<accession>A0A553ZQC7</accession>
<keyword evidence="2" id="KW-1185">Reference proteome</keyword>
<organism evidence="1 2">
    <name type="scientific">Streptomyces benahoarensis</name>
    <dbReference type="NCBI Taxonomy" id="2595054"/>
    <lineage>
        <taxon>Bacteria</taxon>
        <taxon>Bacillati</taxon>
        <taxon>Actinomycetota</taxon>
        <taxon>Actinomycetes</taxon>
        <taxon>Kitasatosporales</taxon>
        <taxon>Streptomycetaceae</taxon>
        <taxon>Streptomyces</taxon>
    </lineage>
</organism>
<evidence type="ECO:0000313" key="1">
    <source>
        <dbReference type="EMBL" id="TSB43678.1"/>
    </source>
</evidence>
<dbReference type="RefSeq" id="WP_078654204.1">
    <property type="nucleotide sequence ID" value="NZ_VKLS01000015.1"/>
</dbReference>
<dbReference type="Proteomes" id="UP000320888">
    <property type="component" value="Unassembled WGS sequence"/>
</dbReference>